<dbReference type="PROSITE" id="PS00107">
    <property type="entry name" value="PROTEIN_KINASE_ATP"/>
    <property type="match status" value="1"/>
</dbReference>
<keyword evidence="8" id="KW-0723">Serine/threonine-protein kinase</keyword>
<dbReference type="PROSITE" id="PS00109">
    <property type="entry name" value="PROTEIN_KINASE_TYR"/>
    <property type="match status" value="1"/>
</dbReference>
<feature type="compositionally biased region" description="Low complexity" evidence="6">
    <location>
        <begin position="397"/>
        <end position="415"/>
    </location>
</feature>
<evidence type="ECO:0000256" key="2">
    <source>
        <dbReference type="ARBA" id="ARBA00022741"/>
    </source>
</evidence>
<dbReference type="PROSITE" id="PS50011">
    <property type="entry name" value="PROTEIN_KINASE_DOM"/>
    <property type="match status" value="1"/>
</dbReference>
<accession>A0A085WGH6</accession>
<organism evidence="8 9">
    <name type="scientific">Hyalangium minutum</name>
    <dbReference type="NCBI Taxonomy" id="394096"/>
    <lineage>
        <taxon>Bacteria</taxon>
        <taxon>Pseudomonadati</taxon>
        <taxon>Myxococcota</taxon>
        <taxon>Myxococcia</taxon>
        <taxon>Myxococcales</taxon>
        <taxon>Cystobacterineae</taxon>
        <taxon>Archangiaceae</taxon>
        <taxon>Hyalangium</taxon>
    </lineage>
</organism>
<dbReference type="OrthoDB" id="9801841at2"/>
<proteinExistence type="predicted"/>
<dbReference type="AlphaFoldDB" id="A0A085WGH6"/>
<dbReference type="Gene3D" id="1.25.40.10">
    <property type="entry name" value="Tetratricopeptide repeat domain"/>
    <property type="match status" value="1"/>
</dbReference>
<dbReference type="GO" id="GO:0005524">
    <property type="term" value="F:ATP binding"/>
    <property type="evidence" value="ECO:0007669"/>
    <property type="project" value="UniProtKB-UniRule"/>
</dbReference>
<dbReference type="InterPro" id="IPR017441">
    <property type="entry name" value="Protein_kinase_ATP_BS"/>
</dbReference>
<dbReference type="PATRIC" id="fig|394096.3.peg.5030"/>
<dbReference type="SUPFAM" id="SSF48452">
    <property type="entry name" value="TPR-like"/>
    <property type="match status" value="1"/>
</dbReference>
<sequence length="782" mass="84517">MGLQTGEQFGRYELVSHLGRGGMAEVWRARLLGEAGVTKPVLIKKVLPEYANDEAFIRMFISEARISATLSHGNIAQVYDFGRVDGDYFLAMEYVDGQPLHRFFKRAIRTGLPSFPIPIAVFIATELCRGLHYAHTRRDSNGKPLGIVHRDISPDNVIVSYEGQVKIVDFGIAKARELRGFNTEPGVVKGKYLFFSPEQAQGQEVDARSDVWSTGIVLYQLLCGRMPVSEETPHTAMIKLAQGEFPRPSALRPDLPPALDAILMKALAVDRDQRYESSHAFGDALTEFLYSTTPRFSALSLSHFIQEVFRQDLVGLGHTVQVPRSFQDQLAQWKGELTTAPMTAVALPTPAAPPSAIPPGASTSPARTGLYVGVGIGAALLGAAVTALLFLQGWEPAPSSDAPSEPPIASTTSAPEPSPQPPAPAPVETAPPAEAPEAPTERAEPIEQPEPEPSHAHASASYPVAAIRLDARQDIIPPSSEAVELTLDPSGTYRLSEPEPPPDSPPLFLWLSGPGLPARDGVGVLSQRPLQLKGVSSFKAFGLKPLPPGAQEREVLVEDVRAKTRKRVVISPSATASTDQAFELKNLDPSSSYLLTLVPLDPGAYTRGEQGGLLDKLACVRLSDTEGPTPSFRDQQFLLRAGTSLPLSGATRLLCGVIDDDPSDNAGELQIAITRTSGGPEWTSPSPYTLVIPSKSGEIKSSFEQAMRFFRNKQYDRAAIFAERCLSLAPRDADCRLLAGAIYASLPGQQDKAAQNYRLFMDLAPNHPRVSHVQRHLADLAP</sequence>
<feature type="compositionally biased region" description="Low complexity" evidence="6">
    <location>
        <begin position="426"/>
        <end position="438"/>
    </location>
</feature>
<name>A0A085WGH6_9BACT</name>
<protein>
    <submittedName>
        <fullName evidence="8">Serine/threonine protein kinase PrkC, regulator of stationary phase</fullName>
    </submittedName>
</protein>
<reference evidence="8 9" key="1">
    <citation type="submission" date="2014-04" db="EMBL/GenBank/DDBJ databases">
        <title>Genome assembly of Hyalangium minutum DSM 14724.</title>
        <authorList>
            <person name="Sharma G."/>
            <person name="Subramanian S."/>
        </authorList>
    </citation>
    <scope>NUCLEOTIDE SEQUENCE [LARGE SCALE GENOMIC DNA]</scope>
    <source>
        <strain evidence="8 9">DSM 14724</strain>
    </source>
</reference>
<evidence type="ECO:0000256" key="1">
    <source>
        <dbReference type="ARBA" id="ARBA00022679"/>
    </source>
</evidence>
<dbReference type="InterPro" id="IPR011990">
    <property type="entry name" value="TPR-like_helical_dom_sf"/>
</dbReference>
<dbReference type="STRING" id="394096.DB31_9003"/>
<keyword evidence="1" id="KW-0808">Transferase</keyword>
<evidence type="ECO:0000313" key="8">
    <source>
        <dbReference type="EMBL" id="KFE66789.1"/>
    </source>
</evidence>
<keyword evidence="3 8" id="KW-0418">Kinase</keyword>
<evidence type="ECO:0000259" key="7">
    <source>
        <dbReference type="PROSITE" id="PS50011"/>
    </source>
</evidence>
<dbReference type="Pfam" id="PF00069">
    <property type="entry name" value="Pkinase"/>
    <property type="match status" value="1"/>
</dbReference>
<keyword evidence="9" id="KW-1185">Reference proteome</keyword>
<dbReference type="PANTHER" id="PTHR43289">
    <property type="entry name" value="MITOGEN-ACTIVATED PROTEIN KINASE KINASE KINASE 20-RELATED"/>
    <property type="match status" value="1"/>
</dbReference>
<dbReference type="InterPro" id="IPR011009">
    <property type="entry name" value="Kinase-like_dom_sf"/>
</dbReference>
<dbReference type="PANTHER" id="PTHR43289:SF6">
    <property type="entry name" value="SERINE_THREONINE-PROTEIN KINASE NEKL-3"/>
    <property type="match status" value="1"/>
</dbReference>
<evidence type="ECO:0000313" key="9">
    <source>
        <dbReference type="Proteomes" id="UP000028725"/>
    </source>
</evidence>
<dbReference type="CDD" id="cd14014">
    <property type="entry name" value="STKc_PknB_like"/>
    <property type="match status" value="1"/>
</dbReference>
<feature type="domain" description="Protein kinase" evidence="7">
    <location>
        <begin position="12"/>
        <end position="289"/>
    </location>
</feature>
<dbReference type="RefSeq" id="WP_044191840.1">
    <property type="nucleotide sequence ID" value="NZ_JMCB01000009.1"/>
</dbReference>
<dbReference type="InterPro" id="IPR008266">
    <property type="entry name" value="Tyr_kinase_AS"/>
</dbReference>
<dbReference type="Gene3D" id="3.30.200.20">
    <property type="entry name" value="Phosphorylase Kinase, domain 1"/>
    <property type="match status" value="1"/>
</dbReference>
<dbReference type="Proteomes" id="UP000028725">
    <property type="component" value="Unassembled WGS sequence"/>
</dbReference>
<feature type="compositionally biased region" description="Pro residues" evidence="6">
    <location>
        <begin position="416"/>
        <end position="425"/>
    </location>
</feature>
<dbReference type="Gene3D" id="1.10.510.10">
    <property type="entry name" value="Transferase(Phosphotransferase) domain 1"/>
    <property type="match status" value="1"/>
</dbReference>
<keyword evidence="4 5" id="KW-0067">ATP-binding</keyword>
<evidence type="ECO:0000256" key="4">
    <source>
        <dbReference type="ARBA" id="ARBA00022840"/>
    </source>
</evidence>
<dbReference type="SUPFAM" id="SSF56112">
    <property type="entry name" value="Protein kinase-like (PK-like)"/>
    <property type="match status" value="1"/>
</dbReference>
<evidence type="ECO:0000256" key="6">
    <source>
        <dbReference type="SAM" id="MobiDB-lite"/>
    </source>
</evidence>
<evidence type="ECO:0000256" key="3">
    <source>
        <dbReference type="ARBA" id="ARBA00022777"/>
    </source>
</evidence>
<feature type="binding site" evidence="5">
    <location>
        <position position="45"/>
    </location>
    <ligand>
        <name>ATP</name>
        <dbReference type="ChEBI" id="CHEBI:30616"/>
    </ligand>
</feature>
<dbReference type="InterPro" id="IPR000719">
    <property type="entry name" value="Prot_kinase_dom"/>
</dbReference>
<dbReference type="GO" id="GO:0004674">
    <property type="term" value="F:protein serine/threonine kinase activity"/>
    <property type="evidence" value="ECO:0007669"/>
    <property type="project" value="UniProtKB-KW"/>
</dbReference>
<keyword evidence="2 5" id="KW-0547">Nucleotide-binding</keyword>
<evidence type="ECO:0000256" key="5">
    <source>
        <dbReference type="PROSITE-ProRule" id="PRU10141"/>
    </source>
</evidence>
<dbReference type="EMBL" id="JMCB01000009">
    <property type="protein sequence ID" value="KFE66789.1"/>
    <property type="molecule type" value="Genomic_DNA"/>
</dbReference>
<feature type="region of interest" description="Disordered" evidence="6">
    <location>
        <begin position="397"/>
        <end position="459"/>
    </location>
</feature>
<comment type="caution">
    <text evidence="8">The sequence shown here is derived from an EMBL/GenBank/DDBJ whole genome shotgun (WGS) entry which is preliminary data.</text>
</comment>
<gene>
    <name evidence="8" type="ORF">DB31_9003</name>
</gene>